<reference evidence="1" key="1">
    <citation type="submission" date="2019-02" db="EMBL/GenBank/DDBJ databases">
        <authorList>
            <person name="Li S.-H."/>
        </authorList>
    </citation>
    <scope>NUCLEOTIDE SEQUENCE</scope>
    <source>
        <strain evidence="1">IMCC11814</strain>
    </source>
</reference>
<comment type="caution">
    <text evidence="1">The sequence shown here is derived from an EMBL/GenBank/DDBJ whole genome shotgun (WGS) entry which is preliminary data.</text>
</comment>
<keyword evidence="2" id="KW-1185">Reference proteome</keyword>
<dbReference type="RefSeq" id="WP_279249446.1">
    <property type="nucleotide sequence ID" value="NZ_SHNO01000001.1"/>
</dbReference>
<dbReference type="EMBL" id="SHNO01000001">
    <property type="protein sequence ID" value="MCX2977740.1"/>
    <property type="molecule type" value="Genomic_DNA"/>
</dbReference>
<protein>
    <submittedName>
        <fullName evidence="1">Uncharacterized protein</fullName>
    </submittedName>
</protein>
<dbReference type="Proteomes" id="UP001143304">
    <property type="component" value="Unassembled WGS sequence"/>
</dbReference>
<proteinExistence type="predicted"/>
<evidence type="ECO:0000313" key="2">
    <source>
        <dbReference type="Proteomes" id="UP001143304"/>
    </source>
</evidence>
<evidence type="ECO:0000313" key="1">
    <source>
        <dbReference type="EMBL" id="MCX2977740.1"/>
    </source>
</evidence>
<accession>A0ABT3T633</accession>
<sequence>MGDLLEFPTPSAQGMAFLEARLREILSAKGADEELIAFATHQLTSIYHRISETEQYRFAVRLPERLAADDREALRQEISTGLEAVRKDNHALMLELVAELVLAQVHLFQCQRSD</sequence>
<gene>
    <name evidence="1" type="ORF">EYC82_10285</name>
</gene>
<organism evidence="1 2">
    <name type="scientific">Candidatus Marimicrobium litorale</name>
    <dbReference type="NCBI Taxonomy" id="2518991"/>
    <lineage>
        <taxon>Bacteria</taxon>
        <taxon>Pseudomonadati</taxon>
        <taxon>Pseudomonadota</taxon>
        <taxon>Gammaproteobacteria</taxon>
        <taxon>Cellvibrionales</taxon>
        <taxon>Halieaceae</taxon>
        <taxon>Marimicrobium</taxon>
    </lineage>
</organism>
<name>A0ABT3T633_9GAMM</name>